<dbReference type="AlphaFoldDB" id="A0A7C5M0M9"/>
<dbReference type="InterPro" id="IPR027417">
    <property type="entry name" value="P-loop_NTPase"/>
</dbReference>
<organism evidence="1">
    <name type="scientific">Hellea balneolensis</name>
    <dbReference type="NCBI Taxonomy" id="287478"/>
    <lineage>
        <taxon>Bacteria</taxon>
        <taxon>Pseudomonadati</taxon>
        <taxon>Pseudomonadota</taxon>
        <taxon>Alphaproteobacteria</taxon>
        <taxon>Maricaulales</taxon>
        <taxon>Robiginitomaculaceae</taxon>
        <taxon>Hellea</taxon>
    </lineage>
</organism>
<gene>
    <name evidence="1" type="ORF">ENJ42_07540</name>
</gene>
<proteinExistence type="predicted"/>
<dbReference type="Proteomes" id="UP000885830">
    <property type="component" value="Unassembled WGS sequence"/>
</dbReference>
<dbReference type="EMBL" id="DRMJ01000391">
    <property type="protein sequence ID" value="HHL43452.1"/>
    <property type="molecule type" value="Genomic_DNA"/>
</dbReference>
<dbReference type="Gene3D" id="3.40.50.300">
    <property type="entry name" value="P-loop containing nucleotide triphosphate hydrolases"/>
    <property type="match status" value="1"/>
</dbReference>
<name>A0A7C5M0M9_9PROT</name>
<sequence>MGNLQNRFAPAGRLVPVFGAHEGLDTSALANGLAKCASRRGETVLMIDICGGDLMREAGIIYNVTLGDVLYRGANIRDAKYVSFNEHYTVACAGDADMEALLGSMAALSLGYDWVFVVCETGCTPAHVRLAAAADTSILAFESCSDQFMRAYWMLDAIRARAPMFDPMMTVFGDEDQGFDSFDLFAATVRDFLGAPPALGALVENRDAVPTIAPALLESLRSETTLNKKRVSQG</sequence>
<comment type="caution">
    <text evidence="1">The sequence shown here is derived from an EMBL/GenBank/DDBJ whole genome shotgun (WGS) entry which is preliminary data.</text>
</comment>
<protein>
    <submittedName>
        <fullName evidence="1">Uncharacterized protein</fullName>
    </submittedName>
</protein>
<accession>A0A7C5M0M9</accession>
<dbReference type="SUPFAM" id="SSF52540">
    <property type="entry name" value="P-loop containing nucleoside triphosphate hydrolases"/>
    <property type="match status" value="1"/>
</dbReference>
<evidence type="ECO:0000313" key="1">
    <source>
        <dbReference type="EMBL" id="HHL43452.1"/>
    </source>
</evidence>
<reference evidence="1" key="1">
    <citation type="journal article" date="2020" name="mSystems">
        <title>Genome- and Community-Level Interaction Insights into Carbon Utilization and Element Cycling Functions of Hydrothermarchaeota in Hydrothermal Sediment.</title>
        <authorList>
            <person name="Zhou Z."/>
            <person name="Liu Y."/>
            <person name="Xu W."/>
            <person name="Pan J."/>
            <person name="Luo Z.H."/>
            <person name="Li M."/>
        </authorList>
    </citation>
    <scope>NUCLEOTIDE SEQUENCE [LARGE SCALE GENOMIC DNA]</scope>
    <source>
        <strain evidence="1">HyVt-485</strain>
    </source>
</reference>